<dbReference type="OMA" id="CTAWIKF"/>
<dbReference type="InterPro" id="IPR045075">
    <property type="entry name" value="Syf1-like"/>
</dbReference>
<dbReference type="RefSeq" id="XP_020437242.1">
    <property type="nucleotide sequence ID" value="XM_020573125.1"/>
</dbReference>
<keyword evidence="5" id="KW-0677">Repeat</keyword>
<evidence type="ECO:0000256" key="6">
    <source>
        <dbReference type="ARBA" id="ARBA00023187"/>
    </source>
</evidence>
<dbReference type="GeneID" id="31357657"/>
<dbReference type="STRING" id="670386.D3B1F9"/>
<protein>
    <submittedName>
        <fullName evidence="11">HAT repeat-containing protein</fullName>
    </submittedName>
</protein>
<dbReference type="Pfam" id="PF23231">
    <property type="entry name" value="HAT_Syf1_CNRKL1_C"/>
    <property type="match status" value="1"/>
</dbReference>
<dbReference type="GO" id="GO:0071007">
    <property type="term" value="C:U2-type catalytic step 2 spliceosome"/>
    <property type="evidence" value="ECO:0007669"/>
    <property type="project" value="TreeGrafter"/>
</dbReference>
<evidence type="ECO:0000259" key="9">
    <source>
        <dbReference type="Pfam" id="PF23231"/>
    </source>
</evidence>
<dbReference type="FunCoup" id="D3B1F9">
    <property type="interactions" value="1009"/>
</dbReference>
<dbReference type="Pfam" id="PF23233">
    <property type="entry name" value="HAT_Syf1_CNRKL1_N"/>
    <property type="match status" value="2"/>
</dbReference>
<feature type="domain" description="Pre-mRNA-splicing factor Syf1-like N-terminal HAT-repeats" evidence="10">
    <location>
        <begin position="61"/>
        <end position="204"/>
    </location>
</feature>
<dbReference type="InterPro" id="IPR055433">
    <property type="entry name" value="HAT_Syf1-like_N"/>
</dbReference>
<keyword evidence="6" id="KW-0508">mRNA splicing</keyword>
<comment type="caution">
    <text evidence="11">The sequence shown here is derived from an EMBL/GenBank/DDBJ whole genome shotgun (WGS) entry which is preliminary data.</text>
</comment>
<dbReference type="GO" id="GO:0000245">
    <property type="term" value="P:spliceosomal complex assembly"/>
    <property type="evidence" value="ECO:0007669"/>
    <property type="project" value="TreeGrafter"/>
</dbReference>
<evidence type="ECO:0000256" key="2">
    <source>
        <dbReference type="ARBA" id="ARBA00008644"/>
    </source>
</evidence>
<feature type="domain" description="Pre-mRNA-splicing factor Syf1/CRNKL1-like C-terminal HAT-repeats" evidence="9">
    <location>
        <begin position="223"/>
        <end position="298"/>
    </location>
</feature>
<dbReference type="FunFam" id="1.25.40.10:FF:000048">
    <property type="entry name" value="Cell cycle control protein"/>
    <property type="match status" value="1"/>
</dbReference>
<dbReference type="InParanoid" id="D3B1F9"/>
<gene>
    <name evidence="11" type="primary">CRNKL1</name>
    <name evidence="11" type="ORF">PPL_02132</name>
</gene>
<dbReference type="PANTHER" id="PTHR11246">
    <property type="entry name" value="PRE-MRNA SPLICING FACTOR"/>
    <property type="match status" value="1"/>
</dbReference>
<evidence type="ECO:0000256" key="1">
    <source>
        <dbReference type="ARBA" id="ARBA00004123"/>
    </source>
</evidence>
<comment type="similarity">
    <text evidence="2">Belongs to the crooked-neck family.</text>
</comment>
<dbReference type="InterPro" id="IPR003107">
    <property type="entry name" value="HAT"/>
</dbReference>
<comment type="subcellular location">
    <subcellularLocation>
        <location evidence="1">Nucleus</location>
    </subcellularLocation>
</comment>
<dbReference type="FunFam" id="1.25.40.10:FF:000796">
    <property type="entry name" value="Crooked neck pre-mRNA splicing factor 1"/>
    <property type="match status" value="1"/>
</dbReference>
<sequence length="579" mass="69166">MNTNSSKSVKVKNKSAAPVQITAEQILRVALENQQSLPKAPKQNITDLEELKEYRTRKRKEFEETLLRIKPVGLFIKYATWEESQKEFERARSVFERTLDLYYKDINVWLKYAEMEMRNKFINHARNVWDRAVTLLPRVPQLWFKYTFMEDMMGNTSGARAIFERWMSWKPDEQAWNSYIKFELRLTQPENARSIFERYVLCHPYTKTWIKYAKFEEKLGNIENTRSVFGRAVDFLGDEGVDETLFIAFAKFEEKFKEVERARQIYKYALDHIPKSKAASLFETFTNFEKQHGDRLGIEDVILGKRRFQYEEEIKSNPKNYDVWFDYTRLEESAGEVERAREVYERAIGNVPPSVEKRYWRRYIYLWINYALFEELVAQDADRARQVYQAVVKLIPHQQFSFSKLWIMYSHFEIRQMSLDRARQILGQAIGLAPKPKIFDAYTKLEIELGNFDRVRKLYENFAQFEQSIASYDLSRQIFAEANKELVNSDKEERILLLKQWKYFEQKHGTQEQLESVVKKEPKTVIKRKIIKAPDGSDAGLEEYYDYIFPEEQTAQPNLKLLEMAQKWKKQKMEQDQSK</sequence>
<keyword evidence="4" id="KW-0747">Spliceosome</keyword>
<evidence type="ECO:0000256" key="8">
    <source>
        <dbReference type="ARBA" id="ARBA00037040"/>
    </source>
</evidence>
<dbReference type="GO" id="GO:0071011">
    <property type="term" value="C:precatalytic spliceosome"/>
    <property type="evidence" value="ECO:0007669"/>
    <property type="project" value="TreeGrafter"/>
</dbReference>
<dbReference type="Gene3D" id="1.25.40.10">
    <property type="entry name" value="Tetratricopeptide repeat domain"/>
    <property type="match status" value="3"/>
</dbReference>
<dbReference type="SMART" id="SM00386">
    <property type="entry name" value="HAT"/>
    <property type="match status" value="12"/>
</dbReference>
<feature type="domain" description="Pre-mRNA-splicing factor Syf1-like N-terminal HAT-repeats" evidence="10">
    <location>
        <begin position="308"/>
        <end position="465"/>
    </location>
</feature>
<evidence type="ECO:0000256" key="4">
    <source>
        <dbReference type="ARBA" id="ARBA00022728"/>
    </source>
</evidence>
<dbReference type="EMBL" id="ADBJ01000008">
    <property type="protein sequence ID" value="EFA85133.1"/>
    <property type="molecule type" value="Genomic_DNA"/>
</dbReference>
<name>D3B1F9_HETP5</name>
<reference evidence="11 12" key="1">
    <citation type="journal article" date="2011" name="Genome Res.">
        <title>Phylogeny-wide analysis of social amoeba genomes highlights ancient origins for complex intercellular communication.</title>
        <authorList>
            <person name="Heidel A.J."/>
            <person name="Lawal H.M."/>
            <person name="Felder M."/>
            <person name="Schilde C."/>
            <person name="Helps N.R."/>
            <person name="Tunggal B."/>
            <person name="Rivero F."/>
            <person name="John U."/>
            <person name="Schleicher M."/>
            <person name="Eichinger L."/>
            <person name="Platzer M."/>
            <person name="Noegel A.A."/>
            <person name="Schaap P."/>
            <person name="Gloeckner G."/>
        </authorList>
    </citation>
    <scope>NUCLEOTIDE SEQUENCE [LARGE SCALE GENOMIC DNA]</scope>
    <source>
        <strain evidence="12">ATCC 26659 / Pp 5 / PN500</strain>
    </source>
</reference>
<evidence type="ECO:0000313" key="12">
    <source>
        <dbReference type="Proteomes" id="UP000001396"/>
    </source>
</evidence>
<evidence type="ECO:0000313" key="11">
    <source>
        <dbReference type="EMBL" id="EFA85133.1"/>
    </source>
</evidence>
<keyword evidence="3" id="KW-0507">mRNA processing</keyword>
<evidence type="ECO:0000256" key="7">
    <source>
        <dbReference type="ARBA" id="ARBA00023242"/>
    </source>
</evidence>
<dbReference type="InterPro" id="IPR011990">
    <property type="entry name" value="TPR-like_helical_dom_sf"/>
</dbReference>
<evidence type="ECO:0000256" key="5">
    <source>
        <dbReference type="ARBA" id="ARBA00022737"/>
    </source>
</evidence>
<dbReference type="SUPFAM" id="SSF48452">
    <property type="entry name" value="TPR-like"/>
    <property type="match status" value="2"/>
</dbReference>
<dbReference type="GO" id="GO:0000974">
    <property type="term" value="C:Prp19 complex"/>
    <property type="evidence" value="ECO:0007669"/>
    <property type="project" value="TreeGrafter"/>
</dbReference>
<evidence type="ECO:0000256" key="3">
    <source>
        <dbReference type="ARBA" id="ARBA00022664"/>
    </source>
</evidence>
<dbReference type="Proteomes" id="UP000001396">
    <property type="component" value="Unassembled WGS sequence"/>
</dbReference>
<keyword evidence="7" id="KW-0539">Nucleus</keyword>
<evidence type="ECO:0000259" key="10">
    <source>
        <dbReference type="Pfam" id="PF23233"/>
    </source>
</evidence>
<dbReference type="AlphaFoldDB" id="D3B1F9"/>
<dbReference type="PANTHER" id="PTHR11246:SF3">
    <property type="entry name" value="CROOKED NECK-LIKE PROTEIN 1"/>
    <property type="match status" value="1"/>
</dbReference>
<accession>D3B1F9</accession>
<dbReference type="InterPro" id="IPR055430">
    <property type="entry name" value="HAT_Syf1_CNRKL1_C"/>
</dbReference>
<comment type="function">
    <text evidence="8">Involved in pre-mRNA splicing and cell cycle progression. Required for the spliceosome assembly and initiation of the DNA replication.</text>
</comment>
<dbReference type="GO" id="GO:0071014">
    <property type="term" value="C:post-mRNA release spliceosomal complex"/>
    <property type="evidence" value="ECO:0007669"/>
    <property type="project" value="TreeGrafter"/>
</dbReference>
<organism evidence="11 12">
    <name type="scientific">Heterostelium pallidum (strain ATCC 26659 / Pp 5 / PN500)</name>
    <name type="common">Cellular slime mold</name>
    <name type="synonym">Polysphondylium pallidum</name>
    <dbReference type="NCBI Taxonomy" id="670386"/>
    <lineage>
        <taxon>Eukaryota</taxon>
        <taxon>Amoebozoa</taxon>
        <taxon>Evosea</taxon>
        <taxon>Eumycetozoa</taxon>
        <taxon>Dictyostelia</taxon>
        <taxon>Acytosteliales</taxon>
        <taxon>Acytosteliaceae</taxon>
        <taxon>Heterostelium</taxon>
    </lineage>
</organism>
<keyword evidence="12" id="KW-1185">Reference proteome</keyword>
<proteinExistence type="inferred from homology"/>